<dbReference type="InterPro" id="IPR055060">
    <property type="entry name" value="ACOX_C_alpha1"/>
</dbReference>
<keyword evidence="13" id="KW-1185">Reference proteome</keyword>
<name>A0AAN7JKS6_9MYRT</name>
<dbReference type="SUPFAM" id="SSF47203">
    <property type="entry name" value="Acyl-CoA dehydrogenase C-terminal domain-like"/>
    <property type="match status" value="2"/>
</dbReference>
<dbReference type="PANTHER" id="PTHR10909:SF250">
    <property type="entry name" value="PEROXISOMAL ACYL-COENZYME A OXIDASE 1"/>
    <property type="match status" value="1"/>
</dbReference>
<dbReference type="GO" id="GO:0071949">
    <property type="term" value="F:FAD binding"/>
    <property type="evidence" value="ECO:0007669"/>
    <property type="project" value="InterPro"/>
</dbReference>
<feature type="domain" description="Acyl-CoA oxidase C-terminal" evidence="10">
    <location>
        <begin position="190"/>
        <end position="280"/>
    </location>
</feature>
<dbReference type="EMBL" id="JAXIOK010000019">
    <property type="protein sequence ID" value="KAK4747430.1"/>
    <property type="molecule type" value="Genomic_DNA"/>
</dbReference>
<evidence type="ECO:0000256" key="5">
    <source>
        <dbReference type="ARBA" id="ARBA00022827"/>
    </source>
</evidence>
<keyword evidence="7" id="KW-0560">Oxidoreductase</keyword>
<dbReference type="Pfam" id="PF22924">
    <property type="entry name" value="ACOX_C_alpha1"/>
    <property type="match status" value="1"/>
</dbReference>
<evidence type="ECO:0000256" key="4">
    <source>
        <dbReference type="ARBA" id="ARBA00022630"/>
    </source>
</evidence>
<dbReference type="Pfam" id="PF01756">
    <property type="entry name" value="ACOX"/>
    <property type="match status" value="1"/>
</dbReference>
<comment type="cofactor">
    <cofactor evidence="1">
        <name>FAD</name>
        <dbReference type="ChEBI" id="CHEBI:57692"/>
    </cofactor>
</comment>
<keyword evidence="9" id="KW-0576">Peroxisome</keyword>
<dbReference type="InterPro" id="IPR036250">
    <property type="entry name" value="AcylCo_DH-like_C"/>
</dbReference>
<dbReference type="AlphaFoldDB" id="A0AAN7JKS6"/>
<dbReference type="PANTHER" id="PTHR10909">
    <property type="entry name" value="ELECTRON TRANSPORT OXIDOREDUCTASE"/>
    <property type="match status" value="1"/>
</dbReference>
<evidence type="ECO:0000256" key="9">
    <source>
        <dbReference type="ARBA" id="ARBA00023140"/>
    </source>
</evidence>
<dbReference type="GO" id="GO:0003997">
    <property type="term" value="F:acyl-CoA oxidase activity"/>
    <property type="evidence" value="ECO:0007669"/>
    <property type="project" value="InterPro"/>
</dbReference>
<dbReference type="InterPro" id="IPR012258">
    <property type="entry name" value="Acyl-CoA_oxidase"/>
</dbReference>
<dbReference type="GO" id="GO:0005504">
    <property type="term" value="F:fatty acid binding"/>
    <property type="evidence" value="ECO:0007669"/>
    <property type="project" value="TreeGrafter"/>
</dbReference>
<evidence type="ECO:0000256" key="6">
    <source>
        <dbReference type="ARBA" id="ARBA00022832"/>
    </source>
</evidence>
<comment type="caution">
    <text evidence="12">The sequence shown here is derived from an EMBL/GenBank/DDBJ whole genome shotgun (WGS) entry which is preliminary data.</text>
</comment>
<proteinExistence type="inferred from homology"/>
<dbReference type="GO" id="GO:0001676">
    <property type="term" value="P:long-chain fatty acid metabolic process"/>
    <property type="evidence" value="ECO:0007669"/>
    <property type="project" value="TreeGrafter"/>
</dbReference>
<keyword evidence="6" id="KW-0276">Fatty acid metabolism</keyword>
<dbReference type="FunFam" id="1.20.140.10:FF:000013">
    <property type="entry name" value="Acyl-coenzyme A oxidase"/>
    <property type="match status" value="1"/>
</dbReference>
<gene>
    <name evidence="12" type="ORF">SAY87_014016</name>
</gene>
<keyword evidence="4" id="KW-0285">Flavoprotein</keyword>
<sequence length="286" mass="31932">MDNRVLRFDHVRILINKMLMRGSKVTREGKYVMSNVPRQLVYGTMVYEPQTIVSDTSCALSRQITIATRYSAVRGQFGSQNGSLETRVIDYQTQQSWLFPLLASAYAFRFVGKRLKWLYTDVTQRLQAGDFSTLPEAHTCTADLKSLTTSITALPSGKKPVGTTAYMGRMEHLMRCTSDIQGAEGWLKSHVVLQAFEARAARMSVACAQKLAKFVNPEEGFAEISPNLVEASVAHCQLIVVSKFIEKLQQDIPGKGVKEQLEILCSVYALHLLHKHQGSLQCHCAS</sequence>
<evidence type="ECO:0000259" key="10">
    <source>
        <dbReference type="Pfam" id="PF01756"/>
    </source>
</evidence>
<evidence type="ECO:0000256" key="2">
    <source>
        <dbReference type="ARBA" id="ARBA00004275"/>
    </source>
</evidence>
<comment type="similarity">
    <text evidence="3">Belongs to the acyl-CoA oxidase family.</text>
</comment>
<dbReference type="GO" id="GO:0033540">
    <property type="term" value="P:fatty acid beta-oxidation using acyl-CoA oxidase"/>
    <property type="evidence" value="ECO:0007669"/>
    <property type="project" value="TreeGrafter"/>
</dbReference>
<evidence type="ECO:0000259" key="11">
    <source>
        <dbReference type="Pfam" id="PF22924"/>
    </source>
</evidence>
<dbReference type="InterPro" id="IPR002655">
    <property type="entry name" value="Acyl-CoA_oxidase_C"/>
</dbReference>
<evidence type="ECO:0000256" key="7">
    <source>
        <dbReference type="ARBA" id="ARBA00023002"/>
    </source>
</evidence>
<feature type="domain" description="Acyl-CoA oxidase C-alpha1" evidence="11">
    <location>
        <begin position="42"/>
        <end position="153"/>
    </location>
</feature>
<keyword evidence="5" id="KW-0274">FAD</keyword>
<evidence type="ECO:0000313" key="13">
    <source>
        <dbReference type="Proteomes" id="UP001345219"/>
    </source>
</evidence>
<dbReference type="Gene3D" id="1.20.140.10">
    <property type="entry name" value="Butyryl-CoA Dehydrogenase, subunit A, domain 3"/>
    <property type="match status" value="2"/>
</dbReference>
<dbReference type="GO" id="GO:0005777">
    <property type="term" value="C:peroxisome"/>
    <property type="evidence" value="ECO:0007669"/>
    <property type="project" value="UniProtKB-SubCell"/>
</dbReference>
<evidence type="ECO:0000256" key="1">
    <source>
        <dbReference type="ARBA" id="ARBA00001974"/>
    </source>
</evidence>
<dbReference type="GO" id="GO:0055088">
    <property type="term" value="P:lipid homeostasis"/>
    <property type="evidence" value="ECO:0007669"/>
    <property type="project" value="TreeGrafter"/>
</dbReference>
<reference evidence="12 13" key="1">
    <citation type="journal article" date="2023" name="Hortic Res">
        <title>Pangenome of water caltrop reveals structural variations and asymmetric subgenome divergence after allopolyploidization.</title>
        <authorList>
            <person name="Zhang X."/>
            <person name="Chen Y."/>
            <person name="Wang L."/>
            <person name="Yuan Y."/>
            <person name="Fang M."/>
            <person name="Shi L."/>
            <person name="Lu R."/>
            <person name="Comes H.P."/>
            <person name="Ma Y."/>
            <person name="Chen Y."/>
            <person name="Huang G."/>
            <person name="Zhou Y."/>
            <person name="Zheng Z."/>
            <person name="Qiu Y."/>
        </authorList>
    </citation>
    <scope>NUCLEOTIDE SEQUENCE [LARGE SCALE GENOMIC DNA]</scope>
    <source>
        <tissue evidence="12">Roots</tissue>
    </source>
</reference>
<comment type="subcellular location">
    <subcellularLocation>
        <location evidence="2">Peroxisome</location>
    </subcellularLocation>
</comment>
<protein>
    <submittedName>
        <fullName evidence="12">Uncharacterized protein</fullName>
    </submittedName>
</protein>
<keyword evidence="8" id="KW-0443">Lipid metabolism</keyword>
<evidence type="ECO:0000256" key="3">
    <source>
        <dbReference type="ARBA" id="ARBA00006288"/>
    </source>
</evidence>
<evidence type="ECO:0000313" key="12">
    <source>
        <dbReference type="EMBL" id="KAK4747430.1"/>
    </source>
</evidence>
<accession>A0AAN7JKS6</accession>
<organism evidence="12 13">
    <name type="scientific">Trapa incisa</name>
    <dbReference type="NCBI Taxonomy" id="236973"/>
    <lineage>
        <taxon>Eukaryota</taxon>
        <taxon>Viridiplantae</taxon>
        <taxon>Streptophyta</taxon>
        <taxon>Embryophyta</taxon>
        <taxon>Tracheophyta</taxon>
        <taxon>Spermatophyta</taxon>
        <taxon>Magnoliopsida</taxon>
        <taxon>eudicotyledons</taxon>
        <taxon>Gunneridae</taxon>
        <taxon>Pentapetalae</taxon>
        <taxon>rosids</taxon>
        <taxon>malvids</taxon>
        <taxon>Myrtales</taxon>
        <taxon>Lythraceae</taxon>
        <taxon>Trapa</taxon>
    </lineage>
</organism>
<evidence type="ECO:0000256" key="8">
    <source>
        <dbReference type="ARBA" id="ARBA00023098"/>
    </source>
</evidence>
<dbReference type="Proteomes" id="UP001345219">
    <property type="component" value="Chromosome 12"/>
</dbReference>